<gene>
    <name evidence="2" type="ORF">IC621_02825</name>
</gene>
<dbReference type="CDD" id="cd00093">
    <property type="entry name" value="HTH_XRE"/>
    <property type="match status" value="1"/>
</dbReference>
<name>A0A926N9D9_9BACI</name>
<reference evidence="2" key="1">
    <citation type="submission" date="2020-09" db="EMBL/GenBank/DDBJ databases">
        <title>A novel bacterium of genus Bacillus, isolated from South China Sea.</title>
        <authorList>
            <person name="Huang H."/>
            <person name="Mo K."/>
            <person name="Hu Y."/>
        </authorList>
    </citation>
    <scope>NUCLEOTIDE SEQUENCE</scope>
    <source>
        <strain evidence="2">IB182487</strain>
    </source>
</reference>
<accession>A0A926N9D9</accession>
<keyword evidence="3" id="KW-1185">Reference proteome</keyword>
<dbReference type="RefSeq" id="WP_191155504.1">
    <property type="nucleotide sequence ID" value="NZ_JACXAI010000002.1"/>
</dbReference>
<organism evidence="2 3">
    <name type="scientific">Metabacillus arenae</name>
    <dbReference type="NCBI Taxonomy" id="2771434"/>
    <lineage>
        <taxon>Bacteria</taxon>
        <taxon>Bacillati</taxon>
        <taxon>Bacillota</taxon>
        <taxon>Bacilli</taxon>
        <taxon>Bacillales</taxon>
        <taxon>Bacillaceae</taxon>
        <taxon>Metabacillus</taxon>
    </lineage>
</organism>
<dbReference type="AlphaFoldDB" id="A0A926N9D9"/>
<dbReference type="GO" id="GO:0003677">
    <property type="term" value="F:DNA binding"/>
    <property type="evidence" value="ECO:0007669"/>
    <property type="project" value="InterPro"/>
</dbReference>
<dbReference type="InterPro" id="IPR010982">
    <property type="entry name" value="Lambda_DNA-bd_dom_sf"/>
</dbReference>
<evidence type="ECO:0000259" key="1">
    <source>
        <dbReference type="Pfam" id="PF01381"/>
    </source>
</evidence>
<proteinExistence type="predicted"/>
<comment type="caution">
    <text evidence="2">The sequence shown here is derived from an EMBL/GenBank/DDBJ whole genome shotgun (WGS) entry which is preliminary data.</text>
</comment>
<dbReference type="Pfam" id="PF01381">
    <property type="entry name" value="HTH_3"/>
    <property type="match status" value="1"/>
</dbReference>
<protein>
    <submittedName>
        <fullName evidence="2">Helix-turn-helix transcriptional regulator</fullName>
    </submittedName>
</protein>
<dbReference type="EMBL" id="JACXAI010000002">
    <property type="protein sequence ID" value="MBD1379154.1"/>
    <property type="molecule type" value="Genomic_DNA"/>
</dbReference>
<sequence length="84" mass="9756">MMGLEYLIFLRGMSRQDFSKKLGITRQQLNSWLNKGKAARPIPYKHIKSCSEFFNVPGVFISKLLTNEDKVKILNLEIQRLEAI</sequence>
<dbReference type="Proteomes" id="UP000626844">
    <property type="component" value="Unassembled WGS sequence"/>
</dbReference>
<evidence type="ECO:0000313" key="3">
    <source>
        <dbReference type="Proteomes" id="UP000626844"/>
    </source>
</evidence>
<evidence type="ECO:0000313" key="2">
    <source>
        <dbReference type="EMBL" id="MBD1379154.1"/>
    </source>
</evidence>
<dbReference type="Gene3D" id="1.10.260.40">
    <property type="entry name" value="lambda repressor-like DNA-binding domains"/>
    <property type="match status" value="1"/>
</dbReference>
<feature type="domain" description="HTH cro/C1-type" evidence="1">
    <location>
        <begin position="10"/>
        <end position="57"/>
    </location>
</feature>
<dbReference type="InterPro" id="IPR001387">
    <property type="entry name" value="Cro/C1-type_HTH"/>
</dbReference>